<dbReference type="PANTHER" id="PTHR33050">
    <property type="entry name" value="REVERSE TRANSCRIPTASE DOMAIN-CONTAINING PROTEIN"/>
    <property type="match status" value="1"/>
</dbReference>
<reference evidence="5 6" key="1">
    <citation type="submission" date="2023-09" db="EMBL/GenBank/DDBJ databases">
        <authorList>
            <person name="Wang M."/>
        </authorList>
    </citation>
    <scope>NUCLEOTIDE SEQUENCE [LARGE SCALE GENOMIC DNA]</scope>
    <source>
        <strain evidence="5">GT-2023</strain>
        <tissue evidence="5">Liver</tissue>
    </source>
</reference>
<evidence type="ECO:0000256" key="2">
    <source>
        <dbReference type="ARBA" id="ARBA00012180"/>
    </source>
</evidence>
<feature type="region of interest" description="Disordered" evidence="3">
    <location>
        <begin position="565"/>
        <end position="597"/>
    </location>
</feature>
<dbReference type="SUPFAM" id="SSF56672">
    <property type="entry name" value="DNA/RNA polymerases"/>
    <property type="match status" value="1"/>
</dbReference>
<proteinExistence type="inferred from homology"/>
<accession>A0ABR3MWI6</accession>
<evidence type="ECO:0000256" key="3">
    <source>
        <dbReference type="SAM" id="MobiDB-lite"/>
    </source>
</evidence>
<evidence type="ECO:0000259" key="4">
    <source>
        <dbReference type="PROSITE" id="PS50878"/>
    </source>
</evidence>
<dbReference type="InterPro" id="IPR052055">
    <property type="entry name" value="Hepadnavirus_pol/RT"/>
</dbReference>
<dbReference type="PANTHER" id="PTHR33050:SF7">
    <property type="entry name" value="RIBONUCLEASE H"/>
    <property type="match status" value="1"/>
</dbReference>
<name>A0ABR3MWI6_9TELE</name>
<feature type="region of interest" description="Disordered" evidence="3">
    <location>
        <begin position="492"/>
        <end position="526"/>
    </location>
</feature>
<comment type="similarity">
    <text evidence="1">Belongs to the beta type-B retroviral polymerase family. HERV class-II K(HML-2) pol subfamily.</text>
</comment>
<dbReference type="EC" id="3.1.26.4" evidence="2"/>
<dbReference type="InterPro" id="IPR043128">
    <property type="entry name" value="Rev_trsase/Diguanyl_cyclase"/>
</dbReference>
<keyword evidence="6" id="KW-1185">Reference proteome</keyword>
<dbReference type="Pfam" id="PF00078">
    <property type="entry name" value="RVT_1"/>
    <property type="match status" value="1"/>
</dbReference>
<feature type="region of interest" description="Disordered" evidence="3">
    <location>
        <begin position="987"/>
        <end position="1009"/>
    </location>
</feature>
<feature type="compositionally biased region" description="Low complexity" evidence="3">
    <location>
        <begin position="111"/>
        <end position="123"/>
    </location>
</feature>
<dbReference type="Gene3D" id="3.10.10.10">
    <property type="entry name" value="HIV Type 1 Reverse Transcriptase, subunit A, domain 1"/>
    <property type="match status" value="1"/>
</dbReference>
<feature type="region of interest" description="Disordered" evidence="3">
    <location>
        <begin position="402"/>
        <end position="449"/>
    </location>
</feature>
<evidence type="ECO:0000313" key="5">
    <source>
        <dbReference type="EMBL" id="KAL1269008.1"/>
    </source>
</evidence>
<dbReference type="InterPro" id="IPR043502">
    <property type="entry name" value="DNA/RNA_pol_sf"/>
</dbReference>
<dbReference type="EMBL" id="JAYMGO010000008">
    <property type="protein sequence ID" value="KAL1269008.1"/>
    <property type="molecule type" value="Genomic_DNA"/>
</dbReference>
<dbReference type="CDD" id="cd03714">
    <property type="entry name" value="RT_DIRS1"/>
    <property type="match status" value="1"/>
</dbReference>
<dbReference type="Gene3D" id="3.30.70.270">
    <property type="match status" value="1"/>
</dbReference>
<dbReference type="InterPro" id="IPR000477">
    <property type="entry name" value="RT_dom"/>
</dbReference>
<evidence type="ECO:0000313" key="6">
    <source>
        <dbReference type="Proteomes" id="UP001558613"/>
    </source>
</evidence>
<sequence length="1058" mass="115200">MPKSKGKKGASEQHFRSCIPPCTRFISPGDTHDLCVVCLRAEHAQSALEKADCYDCELLPLRVLRSRLAVFDESGQPRDPVGSGPAVAEAQRRLLSWGSQVDLTEGYETGSSLSHASSARSNAPSRGAEARVAVSSPKGGSLTLHLSSSEEVEVMSVDTEETVDSPPQSLAYEELVEVVTRAVAKLNIDWPAEQQDVRPKSKLDERFLRTQSQLSRRGLPFFPDLHTEVSRSWEKPFSSRIFSPTVSTYSNVVGLSEKGYGAVPTVERTLASYLSPSSASSLKAPQLPFKALKRTSALVGKAYTAAVAELRRATDLSLRATKETARAIGRSMAALVAMERHLWLNLSELDDKDRFFLLDASLSPSGLFGDAVNSVVDRFQEAKKQAAAFQRFLPRRQVLGAAEREQPQPSGSSYRQSQRQSVASRTPPKKDQGSGRRSRRSGASRPKADLRAVLQAKRGLADNSATQESGALGLSELRRANFPAAARKWYGTGQVAPPRGCQPRGAGTPKQLTRGQPREAGSLSRLSGSVEASAKCLTVGSADCRKRLQNPVRFSCTSLCGGPSHFGGPPADSGDGARSRRSPEEGSHRGGSSSLSRESGFYSRYFIVPKKDGGLRPIIDLRLLNRAIKRFRFKMLTIAQIVTQIRSKDWFVTIDLKDAYFHISILPEHRKFLRFAFGGEAYQYRVLPFGLSLSPRTFTKCVDAALAPLRLQGIRILNYIDDWLILAQSQQEAIRHRDRSRPHETAGVKTERQKKCTFSITEDHLSGRGVGFDDDAGTSVSCSYRVDPHYSQGSERRPVTHCKTVSETVRSDGSCVQCGDFWPAVHETSTVAQNQRVFPEGKSTSYDQGHAAMLSCLRHVERPSVSVSRPGVGGSLSSCNANDGCLPHGLGSGHEWPLCPGSVGGPSSYVAHQLPGDAGGVSWPETFPLRPQGAPRACSYRQHNGSRLYQPAGGSSVTPPLQAGVSDPPLGPGETPVLESDVYTWAPQSGSSHPVETGAEARGVETPPTIGGAPMEGLLWGWMPWYRHGRVCVCMPFPRLLCSREFWRECVRTGSVFS</sequence>
<feature type="compositionally biased region" description="Low complexity" evidence="3">
    <location>
        <begin position="407"/>
        <end position="421"/>
    </location>
</feature>
<evidence type="ECO:0000256" key="1">
    <source>
        <dbReference type="ARBA" id="ARBA00010879"/>
    </source>
</evidence>
<dbReference type="Proteomes" id="UP001558613">
    <property type="component" value="Unassembled WGS sequence"/>
</dbReference>
<dbReference type="PROSITE" id="PS50878">
    <property type="entry name" value="RT_POL"/>
    <property type="match status" value="1"/>
</dbReference>
<protein>
    <recommendedName>
        <fullName evidence="2">ribonuclease H</fullName>
        <ecNumber evidence="2">3.1.26.4</ecNumber>
    </recommendedName>
</protein>
<feature type="compositionally biased region" description="Basic and acidic residues" evidence="3">
    <location>
        <begin position="575"/>
        <end position="588"/>
    </location>
</feature>
<feature type="region of interest" description="Disordered" evidence="3">
    <location>
        <begin position="108"/>
        <end position="142"/>
    </location>
</feature>
<feature type="domain" description="Reverse transcriptase" evidence="4">
    <location>
        <begin position="589"/>
        <end position="772"/>
    </location>
</feature>
<comment type="caution">
    <text evidence="5">The sequence shown here is derived from an EMBL/GenBank/DDBJ whole genome shotgun (WGS) entry which is preliminary data.</text>
</comment>
<gene>
    <name evidence="5" type="ORF">QQF64_031297</name>
</gene>
<organism evidence="5 6">
    <name type="scientific">Cirrhinus molitorella</name>
    <name type="common">mud carp</name>
    <dbReference type="NCBI Taxonomy" id="172907"/>
    <lineage>
        <taxon>Eukaryota</taxon>
        <taxon>Metazoa</taxon>
        <taxon>Chordata</taxon>
        <taxon>Craniata</taxon>
        <taxon>Vertebrata</taxon>
        <taxon>Euteleostomi</taxon>
        <taxon>Actinopterygii</taxon>
        <taxon>Neopterygii</taxon>
        <taxon>Teleostei</taxon>
        <taxon>Ostariophysi</taxon>
        <taxon>Cypriniformes</taxon>
        <taxon>Cyprinidae</taxon>
        <taxon>Labeoninae</taxon>
        <taxon>Labeonini</taxon>
        <taxon>Cirrhinus</taxon>
    </lineage>
</organism>